<proteinExistence type="predicted"/>
<dbReference type="SUPFAM" id="SSF69279">
    <property type="entry name" value="Phage tail proteins"/>
    <property type="match status" value="1"/>
</dbReference>
<dbReference type="EMBL" id="FLUA01000011">
    <property type="protein sequence ID" value="SBV61496.1"/>
    <property type="molecule type" value="Genomic_DNA"/>
</dbReference>
<dbReference type="InterPro" id="IPR052726">
    <property type="entry name" value="Phage_Baseplate_Hub"/>
</dbReference>
<reference evidence="1" key="1">
    <citation type="submission" date="2016-04" db="EMBL/GenBank/DDBJ databases">
        <authorList>
            <person name="Evans L.H."/>
            <person name="Alamgir A."/>
            <person name="Owens N."/>
            <person name="Weber N.D."/>
            <person name="Virtaneva K."/>
            <person name="Barbian K."/>
            <person name="Babar A."/>
            <person name="Rosenke K."/>
        </authorList>
    </citation>
    <scope>NUCLEOTIDE SEQUENCE</scope>
    <source>
        <strain evidence="1">86-2</strain>
    </source>
</reference>
<protein>
    <submittedName>
        <fullName evidence="1">Phage late control D protein</fullName>
    </submittedName>
</protein>
<organism evidence="1">
    <name type="scientific">uncultured Citrobacter sp</name>
    <dbReference type="NCBI Taxonomy" id="200446"/>
    <lineage>
        <taxon>Bacteria</taxon>
        <taxon>Pseudomonadati</taxon>
        <taxon>Pseudomonadota</taxon>
        <taxon>Gammaproteobacteria</taxon>
        <taxon>Enterobacterales</taxon>
        <taxon>Enterobacteriaceae</taxon>
        <taxon>Citrobacter</taxon>
        <taxon>environmental samples</taxon>
    </lineage>
</organism>
<dbReference type="PANTHER" id="PTHR35862">
    <property type="entry name" value="FELS-2 PROPHAGE PROTEIN"/>
    <property type="match status" value="1"/>
</dbReference>
<dbReference type="PANTHER" id="PTHR35862:SF3">
    <property type="entry name" value="FELS-2 PROPHAGE PROTEIN"/>
    <property type="match status" value="1"/>
</dbReference>
<evidence type="ECO:0000313" key="1">
    <source>
        <dbReference type="EMBL" id="SBV61496.1"/>
    </source>
</evidence>
<sequence length="86" mass="9303">MNVNSDLLNLNSKSPAFSIVIEGKDVTTVLDTRLMSLTLTDNRGFEADQLDLELDDADGLIALPRRGAVIQLALGWKGQPLVHLTG</sequence>
<name>A0A212I4C9_9ENTR</name>
<gene>
    <name evidence="1" type="ORF">KL86CIT2_150014</name>
</gene>
<dbReference type="AlphaFoldDB" id="A0A212I4C9"/>
<accession>A0A212I4C9</accession>